<evidence type="ECO:0000256" key="4">
    <source>
        <dbReference type="ARBA" id="ARBA00022723"/>
    </source>
</evidence>
<dbReference type="InterPro" id="IPR036388">
    <property type="entry name" value="WH-like_DNA-bd_sf"/>
</dbReference>
<feature type="compositionally biased region" description="Polar residues" evidence="11">
    <location>
        <begin position="764"/>
        <end position="774"/>
    </location>
</feature>
<name>A0A4P9XL26_9FUNG</name>
<dbReference type="PROSITE" id="PS50016">
    <property type="entry name" value="ZF_PHD_2"/>
    <property type="match status" value="1"/>
</dbReference>
<evidence type="ECO:0000256" key="6">
    <source>
        <dbReference type="ARBA" id="ARBA00022833"/>
    </source>
</evidence>
<dbReference type="PANTHER" id="PTHR46267">
    <property type="entry name" value="SINGLE MYB HISTONE 4"/>
    <property type="match status" value="1"/>
</dbReference>
<keyword evidence="8" id="KW-0010">Activator</keyword>
<dbReference type="Proteomes" id="UP000271241">
    <property type="component" value="Unassembled WGS sequence"/>
</dbReference>
<keyword evidence="9" id="KW-0539">Nucleus</keyword>
<organism evidence="14 15">
    <name type="scientific">Thamnocephalis sphaerospora</name>
    <dbReference type="NCBI Taxonomy" id="78915"/>
    <lineage>
        <taxon>Eukaryota</taxon>
        <taxon>Fungi</taxon>
        <taxon>Fungi incertae sedis</taxon>
        <taxon>Zoopagomycota</taxon>
        <taxon>Zoopagomycotina</taxon>
        <taxon>Zoopagomycetes</taxon>
        <taxon>Zoopagales</taxon>
        <taxon>Sigmoideomycetaceae</taxon>
        <taxon>Thamnocephalis</taxon>
    </lineage>
</organism>
<evidence type="ECO:0000313" key="14">
    <source>
        <dbReference type="EMBL" id="RKP06537.1"/>
    </source>
</evidence>
<accession>A0A4P9XL26</accession>
<dbReference type="InterPro" id="IPR013083">
    <property type="entry name" value="Znf_RING/FYVE/PHD"/>
</dbReference>
<evidence type="ECO:0000256" key="8">
    <source>
        <dbReference type="ARBA" id="ARBA00023159"/>
    </source>
</evidence>
<dbReference type="InterPro" id="IPR001965">
    <property type="entry name" value="Znf_PHD"/>
</dbReference>
<dbReference type="GO" id="GO:0008270">
    <property type="term" value="F:zinc ion binding"/>
    <property type="evidence" value="ECO:0007669"/>
    <property type="project" value="UniProtKB-KW"/>
</dbReference>
<keyword evidence="6" id="KW-0862">Zinc</keyword>
<evidence type="ECO:0000256" key="11">
    <source>
        <dbReference type="SAM" id="MobiDB-lite"/>
    </source>
</evidence>
<keyword evidence="7" id="KW-0238">DNA-binding</keyword>
<keyword evidence="3" id="KW-0597">Phosphoprotein</keyword>
<dbReference type="PROSITE" id="PS51504">
    <property type="entry name" value="H15"/>
    <property type="match status" value="1"/>
</dbReference>
<dbReference type="Gene3D" id="1.10.10.10">
    <property type="entry name" value="Winged helix-like DNA-binding domain superfamily/Winged helix DNA-binding domain"/>
    <property type="match status" value="1"/>
</dbReference>
<keyword evidence="4" id="KW-0479">Metal-binding</keyword>
<evidence type="ECO:0000313" key="15">
    <source>
        <dbReference type="Proteomes" id="UP000271241"/>
    </source>
</evidence>
<dbReference type="EMBL" id="KZ992863">
    <property type="protein sequence ID" value="RKP06537.1"/>
    <property type="molecule type" value="Genomic_DNA"/>
</dbReference>
<feature type="compositionally biased region" description="Basic and acidic residues" evidence="11">
    <location>
        <begin position="358"/>
        <end position="372"/>
    </location>
</feature>
<feature type="domain" description="PHD-type" evidence="12">
    <location>
        <begin position="169"/>
        <end position="224"/>
    </location>
</feature>
<evidence type="ECO:0000259" key="13">
    <source>
        <dbReference type="PROSITE" id="PS51504"/>
    </source>
</evidence>
<evidence type="ECO:0000256" key="3">
    <source>
        <dbReference type="ARBA" id="ARBA00022553"/>
    </source>
</evidence>
<dbReference type="SMART" id="SM00526">
    <property type="entry name" value="H15"/>
    <property type="match status" value="1"/>
</dbReference>
<dbReference type="Gene3D" id="3.30.40.10">
    <property type="entry name" value="Zinc/RING finger domain, C3HC4 (zinc finger)"/>
    <property type="match status" value="1"/>
</dbReference>
<feature type="region of interest" description="Disordered" evidence="11">
    <location>
        <begin position="755"/>
        <end position="783"/>
    </location>
</feature>
<keyword evidence="15" id="KW-1185">Reference proteome</keyword>
<evidence type="ECO:0000256" key="10">
    <source>
        <dbReference type="PROSITE-ProRule" id="PRU00146"/>
    </source>
</evidence>
<proteinExistence type="predicted"/>
<feature type="region of interest" description="Disordered" evidence="11">
    <location>
        <begin position="474"/>
        <end position="496"/>
    </location>
</feature>
<dbReference type="InterPro" id="IPR036390">
    <property type="entry name" value="WH_DNA-bd_sf"/>
</dbReference>
<evidence type="ECO:0000256" key="7">
    <source>
        <dbReference type="ARBA" id="ARBA00023125"/>
    </source>
</evidence>
<dbReference type="SUPFAM" id="SSF46785">
    <property type="entry name" value="Winged helix' DNA-binding domain"/>
    <property type="match status" value="1"/>
</dbReference>
<evidence type="ECO:0000256" key="9">
    <source>
        <dbReference type="ARBA" id="ARBA00023242"/>
    </source>
</evidence>
<keyword evidence="5 10" id="KW-0863">Zinc-finger</keyword>
<dbReference type="STRING" id="78915.A0A4P9XL26"/>
<dbReference type="PANTHER" id="PTHR46267:SF15">
    <property type="entry name" value="WINGED HELIX-TURN-HELIX TRANSCRIPTION REPRESSOR DNA-BINDING PROTEIN-RELATED"/>
    <property type="match status" value="1"/>
</dbReference>
<dbReference type="GO" id="GO:0005634">
    <property type="term" value="C:nucleus"/>
    <property type="evidence" value="ECO:0007669"/>
    <property type="project" value="UniProtKB-SubCell"/>
</dbReference>
<feature type="compositionally biased region" description="Basic residues" evidence="11">
    <location>
        <begin position="720"/>
        <end position="734"/>
    </location>
</feature>
<dbReference type="GO" id="GO:0003691">
    <property type="term" value="F:double-stranded telomeric DNA binding"/>
    <property type="evidence" value="ECO:0007669"/>
    <property type="project" value="InterPro"/>
</dbReference>
<dbReference type="Pfam" id="PF00538">
    <property type="entry name" value="Linker_histone"/>
    <property type="match status" value="1"/>
</dbReference>
<gene>
    <name evidence="14" type="ORF">THASP1DRAFT_31649</name>
</gene>
<dbReference type="AlphaFoldDB" id="A0A4P9XL26"/>
<sequence length="783" mass="83324">MSTRHCAGDFDVSSDKGFTMETEVMITEEEEEEEANRVSQEMLAAVTAGALAEAHNGNGHEFHAGSGDMPMIMEDVVHPARATSADASEFSYATGTSSEEVAMLEALLRHTAASEAAAAAAVAAVAETIVNATMTPAKDSATLRTGEEHAVQGGRSLHGSPQLQVADLERHCFECSGDDSLSGNKLMYCSNCHRNYHQLCHDPVVDDVWAETVTEWLCHDCIQKYGVQFTAESDEVPGTPIVPRGDDDRQSDTMDSGLAIGAEIAKTTNRRMEQAVSGIGISYAQKKNYLNTLPKSVLVDLVLACDATHPDMPLFPASLHAQALSTPGVSSEYDRMSDWAQEANGETPSRPKPPKARTPAERSLADTPRSSRETVTGLTPRRTQGRRAPRSAAGHPLPSYEDLCVEAVLDMNKPGGSLPKRIFEWIATNYPVAPNFRPSCSQALQRAYRKGKLEKHGRAYKVSASELEHIREYQEQQRQVREASGESGKPMDSRTAASTAAVTAVTTAAVAKLSAGAGALGETVTELQAGDGTCEGAGDDEHEERPIAVDDGIPANVMSSTTDMAVFDRAVALDLGGAAITEAAAAALAAVEQHVDVLSMHADAPLPGEATEEDTAAIVAAVTAGNEVMLADELDVDGTHVELDGRHRGTGRDDDEDAIINAVDDGDVDLVVRAVQQVLSASRDAVAGEPELDVELDMSVHTDVDADAETDGAAAARTAPTRHRQHRHQRRGKRSRQELAAEAALLGDSDLAAVERAEAAEGQPRQQRQRSLSTVAMGDHVAV</sequence>
<reference evidence="15" key="1">
    <citation type="journal article" date="2018" name="Nat. Microbiol.">
        <title>Leveraging single-cell genomics to expand the fungal tree of life.</title>
        <authorList>
            <person name="Ahrendt S.R."/>
            <person name="Quandt C.A."/>
            <person name="Ciobanu D."/>
            <person name="Clum A."/>
            <person name="Salamov A."/>
            <person name="Andreopoulos B."/>
            <person name="Cheng J.F."/>
            <person name="Woyke T."/>
            <person name="Pelin A."/>
            <person name="Henrissat B."/>
            <person name="Reynolds N.K."/>
            <person name="Benny G.L."/>
            <person name="Smith M.E."/>
            <person name="James T.Y."/>
            <person name="Grigoriev I.V."/>
        </authorList>
    </citation>
    <scope>NUCLEOTIDE SEQUENCE [LARGE SCALE GENOMIC DNA]</scope>
    <source>
        <strain evidence="15">RSA 1356</strain>
    </source>
</reference>
<dbReference type="GO" id="GO:0000786">
    <property type="term" value="C:nucleosome"/>
    <property type="evidence" value="ECO:0007669"/>
    <property type="project" value="InterPro"/>
</dbReference>
<comment type="subcellular location">
    <subcellularLocation>
        <location evidence="1">Nucleus</location>
    </subcellularLocation>
</comment>
<feature type="region of interest" description="Disordered" evidence="11">
    <location>
        <begin position="341"/>
        <end position="397"/>
    </location>
</feature>
<dbReference type="SUPFAM" id="SSF57903">
    <property type="entry name" value="FYVE/PHD zinc finger"/>
    <property type="match status" value="1"/>
</dbReference>
<dbReference type="InterPro" id="IPR011011">
    <property type="entry name" value="Znf_FYVE_PHD"/>
</dbReference>
<protein>
    <recommendedName>
        <fullName evidence="2">Histone H1</fullName>
    </recommendedName>
</protein>
<feature type="compositionally biased region" description="Basic and acidic residues" evidence="11">
    <location>
        <begin position="474"/>
        <end position="492"/>
    </location>
</feature>
<dbReference type="InterPro" id="IPR005818">
    <property type="entry name" value="Histone_H1/H5_H15"/>
</dbReference>
<dbReference type="OrthoDB" id="5582657at2759"/>
<dbReference type="SMART" id="SM00249">
    <property type="entry name" value="PHD"/>
    <property type="match status" value="1"/>
</dbReference>
<dbReference type="InterPro" id="IPR044597">
    <property type="entry name" value="SMH1-6"/>
</dbReference>
<evidence type="ECO:0000256" key="5">
    <source>
        <dbReference type="ARBA" id="ARBA00022771"/>
    </source>
</evidence>
<dbReference type="InterPro" id="IPR019787">
    <property type="entry name" value="Znf_PHD-finger"/>
</dbReference>
<feature type="domain" description="H15" evidence="13">
    <location>
        <begin position="396"/>
        <end position="464"/>
    </location>
</feature>
<evidence type="ECO:0000259" key="12">
    <source>
        <dbReference type="PROSITE" id="PS50016"/>
    </source>
</evidence>
<feature type="region of interest" description="Disordered" evidence="11">
    <location>
        <begin position="711"/>
        <end position="737"/>
    </location>
</feature>
<dbReference type="GO" id="GO:0006334">
    <property type="term" value="P:nucleosome assembly"/>
    <property type="evidence" value="ECO:0007669"/>
    <property type="project" value="InterPro"/>
</dbReference>
<evidence type="ECO:0000256" key="1">
    <source>
        <dbReference type="ARBA" id="ARBA00004123"/>
    </source>
</evidence>
<evidence type="ECO:0000256" key="2">
    <source>
        <dbReference type="ARBA" id="ARBA00020833"/>
    </source>
</evidence>